<comment type="caution">
    <text evidence="1">The sequence shown here is derived from an EMBL/GenBank/DDBJ whole genome shotgun (WGS) entry which is preliminary data.</text>
</comment>
<gene>
    <name evidence="1" type="ORF">A3J04_03750</name>
</gene>
<dbReference type="EMBL" id="MHNZ01000034">
    <property type="protein sequence ID" value="OGZ55322.1"/>
    <property type="molecule type" value="Genomic_DNA"/>
</dbReference>
<evidence type="ECO:0008006" key="3">
    <source>
        <dbReference type="Google" id="ProtNLM"/>
    </source>
</evidence>
<sequence>MEKVLVVDDMESFHVALKHWLEGRVEVLSAYSIEEARRLFYENPDVRIILMDACVPGDKPNTLGLVHEIETSGVFCGTMIAISSSPQYRHQLVQAGCGGSCPKGQAAQMVEVLLDLVA</sequence>
<dbReference type="Gene3D" id="3.40.50.2300">
    <property type="match status" value="1"/>
</dbReference>
<dbReference type="InterPro" id="IPR011006">
    <property type="entry name" value="CheY-like_superfamily"/>
</dbReference>
<dbReference type="SUPFAM" id="SSF52172">
    <property type="entry name" value="CheY-like"/>
    <property type="match status" value="1"/>
</dbReference>
<dbReference type="STRING" id="1802129.A3J04_03750"/>
<dbReference type="Proteomes" id="UP000177954">
    <property type="component" value="Unassembled WGS sequence"/>
</dbReference>
<accession>A0A1G2GYP1</accession>
<evidence type="ECO:0000313" key="1">
    <source>
        <dbReference type="EMBL" id="OGZ55322.1"/>
    </source>
</evidence>
<evidence type="ECO:0000313" key="2">
    <source>
        <dbReference type="Proteomes" id="UP000177954"/>
    </source>
</evidence>
<protein>
    <recommendedName>
        <fullName evidence="3">Response regulatory domain-containing protein</fullName>
    </recommendedName>
</protein>
<dbReference type="AlphaFoldDB" id="A0A1G2GYP1"/>
<organism evidence="1 2">
    <name type="scientific">Candidatus Ryanbacteria bacterium RIFCSPLOWO2_02_FULL_47_14</name>
    <dbReference type="NCBI Taxonomy" id="1802129"/>
    <lineage>
        <taxon>Bacteria</taxon>
        <taxon>Candidatus Ryaniibacteriota</taxon>
    </lineage>
</organism>
<proteinExistence type="predicted"/>
<name>A0A1G2GYP1_9BACT</name>
<reference evidence="1 2" key="1">
    <citation type="journal article" date="2016" name="Nat. Commun.">
        <title>Thousands of microbial genomes shed light on interconnected biogeochemical processes in an aquifer system.</title>
        <authorList>
            <person name="Anantharaman K."/>
            <person name="Brown C.T."/>
            <person name="Hug L.A."/>
            <person name="Sharon I."/>
            <person name="Castelle C.J."/>
            <person name="Probst A.J."/>
            <person name="Thomas B.C."/>
            <person name="Singh A."/>
            <person name="Wilkins M.J."/>
            <person name="Karaoz U."/>
            <person name="Brodie E.L."/>
            <person name="Williams K.H."/>
            <person name="Hubbard S.S."/>
            <person name="Banfield J.F."/>
        </authorList>
    </citation>
    <scope>NUCLEOTIDE SEQUENCE [LARGE SCALE GENOMIC DNA]</scope>
</reference>